<organism evidence="5">
    <name type="scientific">Soboliphyme baturini</name>
    <dbReference type="NCBI Taxonomy" id="241478"/>
    <lineage>
        <taxon>Eukaryota</taxon>
        <taxon>Metazoa</taxon>
        <taxon>Ecdysozoa</taxon>
        <taxon>Nematoda</taxon>
        <taxon>Enoplea</taxon>
        <taxon>Dorylaimia</taxon>
        <taxon>Dioctophymatida</taxon>
        <taxon>Dioctophymatoidea</taxon>
        <taxon>Soboliphymatidae</taxon>
        <taxon>Soboliphyme</taxon>
    </lineage>
</organism>
<dbReference type="WBParaSite" id="SBAD_0000622101-mRNA-1">
    <property type="protein sequence ID" value="SBAD_0000622101-mRNA-1"/>
    <property type="gene ID" value="SBAD_0000622101"/>
</dbReference>
<evidence type="ECO:0000256" key="1">
    <source>
        <dbReference type="PROSITE-ProRule" id="PRU10141"/>
    </source>
</evidence>
<dbReference type="PROSITE" id="PS50011">
    <property type="entry name" value="PROTEIN_KINASE_DOM"/>
    <property type="match status" value="1"/>
</dbReference>
<gene>
    <name evidence="3" type="ORF">SBAD_LOCUS5986</name>
</gene>
<reference evidence="3 4" key="2">
    <citation type="submission" date="2018-11" db="EMBL/GenBank/DDBJ databases">
        <authorList>
            <consortium name="Pathogen Informatics"/>
        </authorList>
    </citation>
    <scope>NUCLEOTIDE SEQUENCE [LARGE SCALE GENOMIC DNA]</scope>
</reference>
<feature type="domain" description="Protein kinase" evidence="2">
    <location>
        <begin position="24"/>
        <end position="76"/>
    </location>
</feature>
<reference evidence="5" key="1">
    <citation type="submission" date="2016-06" db="UniProtKB">
        <authorList>
            <consortium name="WormBaseParasite"/>
        </authorList>
    </citation>
    <scope>IDENTIFICATION</scope>
</reference>
<dbReference type="OrthoDB" id="10051191at2759"/>
<evidence type="ECO:0000313" key="4">
    <source>
        <dbReference type="Proteomes" id="UP000270296"/>
    </source>
</evidence>
<dbReference type="InterPro" id="IPR017441">
    <property type="entry name" value="Protein_kinase_ATP_BS"/>
</dbReference>
<dbReference type="InterPro" id="IPR011009">
    <property type="entry name" value="Kinase-like_dom_sf"/>
</dbReference>
<dbReference type="Pfam" id="PF00069">
    <property type="entry name" value="Pkinase"/>
    <property type="match status" value="1"/>
</dbReference>
<dbReference type="AlphaFoldDB" id="A0A183IQT9"/>
<keyword evidence="4" id="KW-1185">Reference proteome</keyword>
<dbReference type="EMBL" id="UZAM01009399">
    <property type="protein sequence ID" value="VDP08872.1"/>
    <property type="molecule type" value="Genomic_DNA"/>
</dbReference>
<keyword evidence="1" id="KW-0067">ATP-binding</keyword>
<proteinExistence type="predicted"/>
<dbReference type="InterPro" id="IPR000719">
    <property type="entry name" value="Prot_kinase_dom"/>
</dbReference>
<dbReference type="PROSITE" id="PS00107">
    <property type="entry name" value="PROTEIN_KINASE_ATP"/>
    <property type="match status" value="1"/>
</dbReference>
<keyword evidence="1" id="KW-0547">Nucleotide-binding</keyword>
<sequence>MLSQSLLKYLEEYDFPYMKDVNKYEKIIKIGQGTFGEVFKARDKETGRIVALKKILMENEKEGVIFRCFLRTLLFC</sequence>
<dbReference type="GO" id="GO:0004672">
    <property type="term" value="F:protein kinase activity"/>
    <property type="evidence" value="ECO:0007669"/>
    <property type="project" value="InterPro"/>
</dbReference>
<evidence type="ECO:0000313" key="5">
    <source>
        <dbReference type="WBParaSite" id="SBAD_0000622101-mRNA-1"/>
    </source>
</evidence>
<name>A0A183IQT9_9BILA</name>
<dbReference type="SUPFAM" id="SSF56112">
    <property type="entry name" value="Protein kinase-like (PK-like)"/>
    <property type="match status" value="1"/>
</dbReference>
<evidence type="ECO:0000313" key="3">
    <source>
        <dbReference type="EMBL" id="VDP08872.1"/>
    </source>
</evidence>
<accession>A0A183IQT9</accession>
<dbReference type="Proteomes" id="UP000270296">
    <property type="component" value="Unassembled WGS sequence"/>
</dbReference>
<dbReference type="Gene3D" id="3.30.200.20">
    <property type="entry name" value="Phosphorylase Kinase, domain 1"/>
    <property type="match status" value="1"/>
</dbReference>
<dbReference type="GO" id="GO:0005524">
    <property type="term" value="F:ATP binding"/>
    <property type="evidence" value="ECO:0007669"/>
    <property type="project" value="UniProtKB-UniRule"/>
</dbReference>
<evidence type="ECO:0000259" key="2">
    <source>
        <dbReference type="PROSITE" id="PS50011"/>
    </source>
</evidence>
<protein>
    <submittedName>
        <fullName evidence="5">Protein kinase domain-containing protein</fullName>
    </submittedName>
</protein>
<feature type="binding site" evidence="1">
    <location>
        <position position="53"/>
    </location>
    <ligand>
        <name>ATP</name>
        <dbReference type="ChEBI" id="CHEBI:30616"/>
    </ligand>
</feature>